<dbReference type="Proteomes" id="UP001516400">
    <property type="component" value="Unassembled WGS sequence"/>
</dbReference>
<proteinExistence type="predicted"/>
<dbReference type="EMBL" id="JABFTP020000186">
    <property type="protein sequence ID" value="KAL3289769.1"/>
    <property type="molecule type" value="Genomic_DNA"/>
</dbReference>
<sequence>MQSGNPGPDSNTIGLTDCLVSECAGVISAGLRNKCLISVVIFELFNILVIIVVT</sequence>
<dbReference type="AlphaFoldDB" id="A0ABD2PFT5"/>
<keyword evidence="1" id="KW-0812">Transmembrane</keyword>
<organism evidence="2 3">
    <name type="scientific">Cryptolaemus montrouzieri</name>
    <dbReference type="NCBI Taxonomy" id="559131"/>
    <lineage>
        <taxon>Eukaryota</taxon>
        <taxon>Metazoa</taxon>
        <taxon>Ecdysozoa</taxon>
        <taxon>Arthropoda</taxon>
        <taxon>Hexapoda</taxon>
        <taxon>Insecta</taxon>
        <taxon>Pterygota</taxon>
        <taxon>Neoptera</taxon>
        <taxon>Endopterygota</taxon>
        <taxon>Coleoptera</taxon>
        <taxon>Polyphaga</taxon>
        <taxon>Cucujiformia</taxon>
        <taxon>Coccinelloidea</taxon>
        <taxon>Coccinellidae</taxon>
        <taxon>Scymninae</taxon>
        <taxon>Scymnini</taxon>
        <taxon>Cryptolaemus</taxon>
    </lineage>
</organism>
<feature type="transmembrane region" description="Helical" evidence="1">
    <location>
        <begin position="35"/>
        <end position="53"/>
    </location>
</feature>
<evidence type="ECO:0000313" key="2">
    <source>
        <dbReference type="EMBL" id="KAL3289769.1"/>
    </source>
</evidence>
<keyword evidence="1" id="KW-1133">Transmembrane helix</keyword>
<protein>
    <submittedName>
        <fullName evidence="2">Uncharacterized protein</fullName>
    </submittedName>
</protein>
<accession>A0ABD2PFT5</accession>
<evidence type="ECO:0000313" key="3">
    <source>
        <dbReference type="Proteomes" id="UP001516400"/>
    </source>
</evidence>
<comment type="caution">
    <text evidence="2">The sequence shown here is derived from an EMBL/GenBank/DDBJ whole genome shotgun (WGS) entry which is preliminary data.</text>
</comment>
<name>A0ABD2PFT5_9CUCU</name>
<keyword evidence="3" id="KW-1185">Reference proteome</keyword>
<reference evidence="2 3" key="1">
    <citation type="journal article" date="2021" name="BMC Biol.">
        <title>Horizontally acquired antibacterial genes associated with adaptive radiation of ladybird beetles.</title>
        <authorList>
            <person name="Li H.S."/>
            <person name="Tang X.F."/>
            <person name="Huang Y.H."/>
            <person name="Xu Z.Y."/>
            <person name="Chen M.L."/>
            <person name="Du X.Y."/>
            <person name="Qiu B.Y."/>
            <person name="Chen P.T."/>
            <person name="Zhang W."/>
            <person name="Slipinski A."/>
            <person name="Escalona H.E."/>
            <person name="Waterhouse R.M."/>
            <person name="Zwick A."/>
            <person name="Pang H."/>
        </authorList>
    </citation>
    <scope>NUCLEOTIDE SEQUENCE [LARGE SCALE GENOMIC DNA]</scope>
    <source>
        <strain evidence="2">SYSU2018</strain>
    </source>
</reference>
<keyword evidence="1" id="KW-0472">Membrane</keyword>
<evidence type="ECO:0000256" key="1">
    <source>
        <dbReference type="SAM" id="Phobius"/>
    </source>
</evidence>
<gene>
    <name evidence="2" type="ORF">HHI36_023164</name>
</gene>